<name>A0A836BNQ0_9CHLO</name>
<proteinExistence type="predicted"/>
<sequence length="87" mass="9196">METPLPARPSGVALTSPASSGLAAGRGYGADEHRREARPGCRGDASPVPAPAAFPPTLGRCLFGRPSRDEIEDYFAQAMESLSRVRQ</sequence>
<keyword evidence="3" id="KW-1185">Reference proteome</keyword>
<reference evidence="2" key="1">
    <citation type="journal article" date="2020" name="bioRxiv">
        <title>Comparative genomics of Chlamydomonas.</title>
        <authorList>
            <person name="Craig R.J."/>
            <person name="Hasan A.R."/>
            <person name="Ness R.W."/>
            <person name="Keightley P.D."/>
        </authorList>
    </citation>
    <scope>NUCLEOTIDE SEQUENCE</scope>
    <source>
        <strain evidence="2">CCAP 11/70</strain>
    </source>
</reference>
<dbReference type="AlphaFoldDB" id="A0A836BNQ0"/>
<feature type="region of interest" description="Disordered" evidence="1">
    <location>
        <begin position="1"/>
        <end position="56"/>
    </location>
</feature>
<comment type="caution">
    <text evidence="2">The sequence shown here is derived from an EMBL/GenBank/DDBJ whole genome shotgun (WGS) entry which is preliminary data.</text>
</comment>
<accession>A0A836BNQ0</accession>
<evidence type="ECO:0000256" key="1">
    <source>
        <dbReference type="SAM" id="MobiDB-lite"/>
    </source>
</evidence>
<dbReference type="Proteomes" id="UP000612055">
    <property type="component" value="Unassembled WGS sequence"/>
</dbReference>
<evidence type="ECO:0000313" key="3">
    <source>
        <dbReference type="Proteomes" id="UP000612055"/>
    </source>
</evidence>
<feature type="compositionally biased region" description="Basic and acidic residues" evidence="1">
    <location>
        <begin position="29"/>
        <end position="41"/>
    </location>
</feature>
<evidence type="ECO:0000313" key="2">
    <source>
        <dbReference type="EMBL" id="KAG2483072.1"/>
    </source>
</evidence>
<gene>
    <name evidence="2" type="ORF">HYH03_018054</name>
</gene>
<organism evidence="2 3">
    <name type="scientific">Edaphochlamys debaryana</name>
    <dbReference type="NCBI Taxonomy" id="47281"/>
    <lineage>
        <taxon>Eukaryota</taxon>
        <taxon>Viridiplantae</taxon>
        <taxon>Chlorophyta</taxon>
        <taxon>core chlorophytes</taxon>
        <taxon>Chlorophyceae</taxon>
        <taxon>CS clade</taxon>
        <taxon>Chlamydomonadales</taxon>
        <taxon>Chlamydomonadales incertae sedis</taxon>
        <taxon>Edaphochlamys</taxon>
    </lineage>
</organism>
<protein>
    <submittedName>
        <fullName evidence="2">Uncharacterized protein</fullName>
    </submittedName>
</protein>
<dbReference type="EMBL" id="JAEHOE010000191">
    <property type="protein sequence ID" value="KAG2483072.1"/>
    <property type="molecule type" value="Genomic_DNA"/>
</dbReference>